<proteinExistence type="predicted"/>
<protein>
    <recommendedName>
        <fullName evidence="4">UrcA family protein</fullName>
    </recommendedName>
</protein>
<feature type="signal peptide" evidence="1">
    <location>
        <begin position="1"/>
        <end position="22"/>
    </location>
</feature>
<keyword evidence="3" id="KW-1185">Reference proteome</keyword>
<feature type="chain" id="PRO_5045217672" description="UrcA family protein" evidence="1">
    <location>
        <begin position="23"/>
        <end position="129"/>
    </location>
</feature>
<evidence type="ECO:0000313" key="3">
    <source>
        <dbReference type="Proteomes" id="UP001462640"/>
    </source>
</evidence>
<organism evidence="2 3">
    <name type="scientific">Roseateles flavus</name>
    <dbReference type="NCBI Taxonomy" id="3149041"/>
    <lineage>
        <taxon>Bacteria</taxon>
        <taxon>Pseudomonadati</taxon>
        <taxon>Pseudomonadota</taxon>
        <taxon>Betaproteobacteria</taxon>
        <taxon>Burkholderiales</taxon>
        <taxon>Sphaerotilaceae</taxon>
        <taxon>Roseateles</taxon>
    </lineage>
</organism>
<evidence type="ECO:0000256" key="1">
    <source>
        <dbReference type="SAM" id="SignalP"/>
    </source>
</evidence>
<evidence type="ECO:0008006" key="4">
    <source>
        <dbReference type="Google" id="ProtNLM"/>
    </source>
</evidence>
<dbReference type="Proteomes" id="UP001462640">
    <property type="component" value="Unassembled WGS sequence"/>
</dbReference>
<evidence type="ECO:0000313" key="2">
    <source>
        <dbReference type="EMBL" id="MEO3715627.1"/>
    </source>
</evidence>
<dbReference type="EMBL" id="JBDPZC010000016">
    <property type="protein sequence ID" value="MEO3715627.1"/>
    <property type="molecule type" value="Genomic_DNA"/>
</dbReference>
<sequence>MTAILSALMALGALLASSPAQAQTSPARGAITTEADLPMADIPMANLLALLQQIAPAASEGAKVYLGAFRLQCGRALSTAELRHALARDGGDPVLMGLIRSCQQQDLGARNQGVQELVRRIRCPAGGLR</sequence>
<comment type="caution">
    <text evidence="2">The sequence shown here is derived from an EMBL/GenBank/DDBJ whole genome shotgun (WGS) entry which is preliminary data.</text>
</comment>
<gene>
    <name evidence="2" type="ORF">ABDJ40_22875</name>
</gene>
<dbReference type="RefSeq" id="WP_347613190.1">
    <property type="nucleotide sequence ID" value="NZ_JBDPZC010000016.1"/>
</dbReference>
<reference evidence="2 3" key="1">
    <citation type="submission" date="2024-05" db="EMBL/GenBank/DDBJ databases">
        <title>Roseateles sp. 2.12 16S ribosomal RNA gene Genome sequencing and assembly.</title>
        <authorList>
            <person name="Woo H."/>
        </authorList>
    </citation>
    <scope>NUCLEOTIDE SEQUENCE [LARGE SCALE GENOMIC DNA]</scope>
    <source>
        <strain evidence="2 3">2.12</strain>
    </source>
</reference>
<name>A0ABV0GKK1_9BURK</name>
<keyword evidence="1" id="KW-0732">Signal</keyword>
<accession>A0ABV0GKK1</accession>